<comment type="caution">
    <text evidence="1">The sequence shown here is derived from an EMBL/GenBank/DDBJ whole genome shotgun (WGS) entry which is preliminary data.</text>
</comment>
<evidence type="ECO:0000313" key="1">
    <source>
        <dbReference type="EMBL" id="GBL95971.1"/>
    </source>
</evidence>
<organism evidence="1 2">
    <name type="scientific">Araneus ventricosus</name>
    <name type="common">Orbweaver spider</name>
    <name type="synonym">Epeira ventricosa</name>
    <dbReference type="NCBI Taxonomy" id="182803"/>
    <lineage>
        <taxon>Eukaryota</taxon>
        <taxon>Metazoa</taxon>
        <taxon>Ecdysozoa</taxon>
        <taxon>Arthropoda</taxon>
        <taxon>Chelicerata</taxon>
        <taxon>Arachnida</taxon>
        <taxon>Araneae</taxon>
        <taxon>Araneomorphae</taxon>
        <taxon>Entelegynae</taxon>
        <taxon>Araneoidea</taxon>
        <taxon>Araneidae</taxon>
        <taxon>Araneus</taxon>
    </lineage>
</organism>
<proteinExistence type="predicted"/>
<dbReference type="AlphaFoldDB" id="A0A4Y2BUM8"/>
<sequence length="119" mass="13280">MYFANLTIKKRSCGGLMVRSWFQNWRVPGSNTIPPSSATSTALYLGKGIAGSGVVLVAELGGIVFEPGTSQFRNQDIITRPSQLLFLIVDYASSAPYYKSKHQRLRFQHSWKLVATLFH</sequence>
<dbReference type="EMBL" id="BGPR01000115">
    <property type="protein sequence ID" value="GBL95971.1"/>
    <property type="molecule type" value="Genomic_DNA"/>
</dbReference>
<keyword evidence="2" id="KW-1185">Reference proteome</keyword>
<gene>
    <name evidence="1" type="ORF">AVEN_227184_1</name>
</gene>
<protein>
    <submittedName>
        <fullName evidence="1">Uncharacterized protein</fullName>
    </submittedName>
</protein>
<dbReference type="Proteomes" id="UP000499080">
    <property type="component" value="Unassembled WGS sequence"/>
</dbReference>
<name>A0A4Y2BUM8_ARAVE</name>
<reference evidence="1 2" key="1">
    <citation type="journal article" date="2019" name="Sci. Rep.">
        <title>Orb-weaving spider Araneus ventricosus genome elucidates the spidroin gene catalogue.</title>
        <authorList>
            <person name="Kono N."/>
            <person name="Nakamura H."/>
            <person name="Ohtoshi R."/>
            <person name="Moran D.A.P."/>
            <person name="Shinohara A."/>
            <person name="Yoshida Y."/>
            <person name="Fujiwara M."/>
            <person name="Mori M."/>
            <person name="Tomita M."/>
            <person name="Arakawa K."/>
        </authorList>
    </citation>
    <scope>NUCLEOTIDE SEQUENCE [LARGE SCALE GENOMIC DNA]</scope>
</reference>
<accession>A0A4Y2BUM8</accession>
<evidence type="ECO:0000313" key="2">
    <source>
        <dbReference type="Proteomes" id="UP000499080"/>
    </source>
</evidence>